<gene>
    <name evidence="1" type="ORF">FRUB_02520</name>
</gene>
<accession>A0A225DPC5</accession>
<protein>
    <submittedName>
        <fullName evidence="1">Transposase</fullName>
    </submittedName>
</protein>
<organism evidence="1 2">
    <name type="scientific">Fimbriiglobus ruber</name>
    <dbReference type="NCBI Taxonomy" id="1908690"/>
    <lineage>
        <taxon>Bacteria</taxon>
        <taxon>Pseudomonadati</taxon>
        <taxon>Planctomycetota</taxon>
        <taxon>Planctomycetia</taxon>
        <taxon>Gemmatales</taxon>
        <taxon>Gemmataceae</taxon>
        <taxon>Fimbriiglobus</taxon>
    </lineage>
</organism>
<evidence type="ECO:0000313" key="1">
    <source>
        <dbReference type="EMBL" id="OWK42923.1"/>
    </source>
</evidence>
<dbReference type="OrthoDB" id="269226at2"/>
<evidence type="ECO:0000313" key="2">
    <source>
        <dbReference type="Proteomes" id="UP000214646"/>
    </source>
</evidence>
<proteinExistence type="predicted"/>
<dbReference type="AlphaFoldDB" id="A0A225DPC5"/>
<dbReference type="RefSeq" id="WP_088253860.1">
    <property type="nucleotide sequence ID" value="NZ_NIDE01000004.1"/>
</dbReference>
<reference evidence="2" key="1">
    <citation type="submission" date="2017-06" db="EMBL/GenBank/DDBJ databases">
        <title>Genome analysis of Fimbriiglobus ruber SP5, the first member of the order Planctomycetales with confirmed chitinolytic capability.</title>
        <authorList>
            <person name="Ravin N.V."/>
            <person name="Rakitin A.L."/>
            <person name="Ivanova A.A."/>
            <person name="Beletsky A.V."/>
            <person name="Kulichevskaya I.S."/>
            <person name="Mardanov A.V."/>
            <person name="Dedysh S.N."/>
        </authorList>
    </citation>
    <scope>NUCLEOTIDE SEQUENCE [LARGE SCALE GENOMIC DNA]</scope>
    <source>
        <strain evidence="2">SP5</strain>
    </source>
</reference>
<dbReference type="Proteomes" id="UP000214646">
    <property type="component" value="Unassembled WGS sequence"/>
</dbReference>
<sequence length="199" mass="22776">MLSQKISRSTGWRMSHDSAIKPWQHESWLFPRDPLFDEKAGPILDLYAGRWDGQPLGPKDFVLSMDEKTSIQARGRTHGEMPPEPHQPRRIEAEYDRNGVLQYLAAWDVRRGMILGRCERKTGIQPFGRLVDRVLVQPPYVDATRLFFVVDNGSSHHGRTSVVRMQKTGHANRAGSHADSCELAEPRGDRLFDFPEKRC</sequence>
<keyword evidence="2" id="KW-1185">Reference proteome</keyword>
<comment type="caution">
    <text evidence="1">The sequence shown here is derived from an EMBL/GenBank/DDBJ whole genome shotgun (WGS) entry which is preliminary data.</text>
</comment>
<name>A0A225DPC5_9BACT</name>
<dbReference type="EMBL" id="NIDE01000004">
    <property type="protein sequence ID" value="OWK42923.1"/>
    <property type="molecule type" value="Genomic_DNA"/>
</dbReference>